<dbReference type="PANTHER" id="PTHR43581:SF4">
    <property type="entry name" value="ATP_GTP PHOSPHATASE"/>
    <property type="match status" value="1"/>
</dbReference>
<keyword evidence="2" id="KW-0255">Endonuclease</keyword>
<organism evidence="2 3">
    <name type="scientific">Ciceribacter lividus</name>
    <dbReference type="NCBI Taxonomy" id="1197950"/>
    <lineage>
        <taxon>Bacteria</taxon>
        <taxon>Pseudomonadati</taxon>
        <taxon>Pseudomonadota</taxon>
        <taxon>Alphaproteobacteria</taxon>
        <taxon>Hyphomicrobiales</taxon>
        <taxon>Rhizobiaceae</taxon>
        <taxon>Ciceribacter</taxon>
    </lineage>
</organism>
<dbReference type="GO" id="GO:0006302">
    <property type="term" value="P:double-strand break repair"/>
    <property type="evidence" value="ECO:0007669"/>
    <property type="project" value="InterPro"/>
</dbReference>
<reference evidence="2 3" key="1">
    <citation type="submission" date="2018-07" db="EMBL/GenBank/DDBJ databases">
        <title>Genomic Encyclopedia of Type Strains, Phase IV (KMG-IV): sequencing the most valuable type-strain genomes for metagenomic binning, comparative biology and taxonomic classification.</title>
        <authorList>
            <person name="Goeker M."/>
        </authorList>
    </citation>
    <scope>NUCLEOTIDE SEQUENCE [LARGE SCALE GENOMIC DNA]</scope>
    <source>
        <strain evidence="2 3">DSM 25528</strain>
    </source>
</reference>
<dbReference type="InterPro" id="IPR003593">
    <property type="entry name" value="AAA+_ATPase"/>
</dbReference>
<sequence>MRLEDCQNISLGPLTLLVGQNGSGKSSVLKAIHWASRCSSLAQNKKLPVELMDFVPSVEFRSLAHKSTLQGRERGGSSTKPVIVKFRRGVETGSIKLKSLGNDAGVNVEIEGDVAAEFVKEEPQTAYIPGLAGLAEHETILAAPVFRRKAASGDGGSVLRQMLLNTHSDDLNTGEDSVELTKLSELVGQVIPGVRFWVKFDQRRDAYIRAWFYTPDMKYGDGGSNYTTMRRPLEMAGTGLLQVTQIFAYLLTFRPRLLLIDEPDAHLHQSSQERLVAALEAALQDFPETQIVVSTHSPRIVRVAGQCTRVVWLENGAIRDQGTDVRARMGWGALDKDIILFSEDDNTEYLQSIIDQWPHLAHRTVIWPCFGVSSIPDGERLAKLRDRHGIKVMVHRDRDFMSDDDLTAWKANRGYTKNDVPVWFSPGSDIESCFQSPDHIARAMDVDQAVAEKGIEYALNELDQGTVSASFNEAYNKAVGSLPGKADAIKRWNDLGQFCQATVKGKSFKDALRKGLQSALPEAGQARKLRNMSKIYEGCSETSICDDLRGHLQGLLDG</sequence>
<accession>A0A6I7HQG2</accession>
<protein>
    <submittedName>
        <fullName evidence="2">Putative ATP-dependent endonuclease of OLD family</fullName>
    </submittedName>
</protein>
<dbReference type="Proteomes" id="UP000252582">
    <property type="component" value="Unassembled WGS sequence"/>
</dbReference>
<keyword evidence="3" id="KW-1185">Reference proteome</keyword>
<feature type="domain" description="AAA+ ATPase" evidence="1">
    <location>
        <begin position="11"/>
        <end position="319"/>
    </location>
</feature>
<evidence type="ECO:0000313" key="3">
    <source>
        <dbReference type="Proteomes" id="UP000252582"/>
    </source>
</evidence>
<dbReference type="AlphaFoldDB" id="A0A6I7HQG2"/>
<dbReference type="SMART" id="SM00382">
    <property type="entry name" value="AAA"/>
    <property type="match status" value="1"/>
</dbReference>
<dbReference type="Pfam" id="PF13476">
    <property type="entry name" value="AAA_23"/>
    <property type="match status" value="1"/>
</dbReference>
<dbReference type="Gene3D" id="3.40.50.300">
    <property type="entry name" value="P-loop containing nucleotide triphosphate hydrolases"/>
    <property type="match status" value="2"/>
</dbReference>
<proteinExistence type="predicted"/>
<dbReference type="GO" id="GO:0005524">
    <property type="term" value="F:ATP binding"/>
    <property type="evidence" value="ECO:0007669"/>
    <property type="project" value="InterPro"/>
</dbReference>
<dbReference type="Pfam" id="PF13304">
    <property type="entry name" value="AAA_21"/>
    <property type="match status" value="1"/>
</dbReference>
<dbReference type="PANTHER" id="PTHR43581">
    <property type="entry name" value="ATP/GTP PHOSPHATASE"/>
    <property type="match status" value="1"/>
</dbReference>
<dbReference type="GO" id="GO:0004519">
    <property type="term" value="F:endonuclease activity"/>
    <property type="evidence" value="ECO:0007669"/>
    <property type="project" value="UniProtKB-KW"/>
</dbReference>
<dbReference type="EMBL" id="QPIX01000002">
    <property type="protein sequence ID" value="RCW27527.1"/>
    <property type="molecule type" value="Genomic_DNA"/>
</dbReference>
<dbReference type="InterPro" id="IPR038729">
    <property type="entry name" value="Rad50/SbcC_AAA"/>
</dbReference>
<dbReference type="InterPro" id="IPR027417">
    <property type="entry name" value="P-loop_NTPase"/>
</dbReference>
<keyword evidence="2" id="KW-0378">Hydrolase</keyword>
<keyword evidence="2" id="KW-0540">Nuclease</keyword>
<comment type="caution">
    <text evidence="2">The sequence shown here is derived from an EMBL/GenBank/DDBJ whole genome shotgun (WGS) entry which is preliminary data.</text>
</comment>
<dbReference type="InterPro" id="IPR051396">
    <property type="entry name" value="Bact_Antivir_Def_Nuclease"/>
</dbReference>
<dbReference type="GO" id="GO:0016887">
    <property type="term" value="F:ATP hydrolysis activity"/>
    <property type="evidence" value="ECO:0007669"/>
    <property type="project" value="InterPro"/>
</dbReference>
<evidence type="ECO:0000313" key="2">
    <source>
        <dbReference type="EMBL" id="RCW27527.1"/>
    </source>
</evidence>
<dbReference type="SUPFAM" id="SSF52540">
    <property type="entry name" value="P-loop containing nucleoside triphosphate hydrolases"/>
    <property type="match status" value="1"/>
</dbReference>
<name>A0A6I7HQG2_9HYPH</name>
<dbReference type="InterPro" id="IPR003959">
    <property type="entry name" value="ATPase_AAA_core"/>
</dbReference>
<dbReference type="CDD" id="cd00267">
    <property type="entry name" value="ABC_ATPase"/>
    <property type="match status" value="1"/>
</dbReference>
<evidence type="ECO:0000259" key="1">
    <source>
        <dbReference type="SMART" id="SM00382"/>
    </source>
</evidence>
<gene>
    <name evidence="2" type="ORF">DFR48_10210</name>
</gene>